<dbReference type="InterPro" id="IPR002941">
    <property type="entry name" value="DNA_methylase_N4/N6"/>
</dbReference>
<dbReference type="Proteomes" id="UP000281691">
    <property type="component" value="Unassembled WGS sequence"/>
</dbReference>
<dbReference type="EMBL" id="RKQP01000002">
    <property type="protein sequence ID" value="RPE83719.1"/>
    <property type="molecule type" value="Genomic_DNA"/>
</dbReference>
<gene>
    <name evidence="5" type="ORF">EDC46_0920</name>
</gene>
<evidence type="ECO:0000256" key="1">
    <source>
        <dbReference type="ARBA" id="ARBA00022603"/>
    </source>
</evidence>
<comment type="caution">
    <text evidence="5">The sequence shown here is derived from an EMBL/GenBank/DDBJ whole genome shotgun (WGS) entry which is preliminary data.</text>
</comment>
<sequence length="213" mass="24469">MNIYNDDCISFMKNMPDNSVDFTITDIPYDAVNRKSNGLRNLDKRHADILTFDLPIFLNRVYSITKNNIVIFCGKEQFSEIFSFFANKQGTVRPLVWEKSNPSPMNGQYVYLSGVEMAVWFKKKGSKAFNAYCKNTVFKHPNGRGKFHPTEKNHTLLKELILDNTNVGDIVFDPCFGSGSHLLVAKQLNRKFIGCEINKSYFDVAKNRLNFQL</sequence>
<dbReference type="Pfam" id="PF01555">
    <property type="entry name" value="N6_N4_Mtase"/>
    <property type="match status" value="1"/>
</dbReference>
<dbReference type="GO" id="GO:0008170">
    <property type="term" value="F:N-methyltransferase activity"/>
    <property type="evidence" value="ECO:0007669"/>
    <property type="project" value="InterPro"/>
</dbReference>
<reference evidence="5 6" key="1">
    <citation type="submission" date="2018-11" db="EMBL/GenBank/DDBJ databases">
        <title>Genomic Encyclopedia of Type Strains, Phase IV (KMG-IV): sequencing the most valuable type-strain genomes for metagenomic binning, comparative biology and taxonomic classification.</title>
        <authorList>
            <person name="Goeker M."/>
        </authorList>
    </citation>
    <scope>NUCLEOTIDE SEQUENCE [LARGE SCALE GENOMIC DNA]</scope>
    <source>
        <strain evidence="5 6">DSM 27238</strain>
    </source>
</reference>
<dbReference type="InterPro" id="IPR029063">
    <property type="entry name" value="SAM-dependent_MTases_sf"/>
</dbReference>
<keyword evidence="1 5" id="KW-0489">Methyltransferase</keyword>
<dbReference type="GO" id="GO:0003677">
    <property type="term" value="F:DNA binding"/>
    <property type="evidence" value="ECO:0007669"/>
    <property type="project" value="InterPro"/>
</dbReference>
<dbReference type="EC" id="2.1.1.-" evidence="3"/>
<protein>
    <recommendedName>
        <fullName evidence="3">Methyltransferase</fullName>
        <ecNumber evidence="3">2.1.1.-</ecNumber>
    </recommendedName>
</protein>
<evidence type="ECO:0000313" key="6">
    <source>
        <dbReference type="Proteomes" id="UP000281691"/>
    </source>
</evidence>
<dbReference type="RefSeq" id="WP_124211092.1">
    <property type="nucleotide sequence ID" value="NZ_CP016615.1"/>
</dbReference>
<keyword evidence="2 5" id="KW-0808">Transferase</keyword>
<keyword evidence="6" id="KW-1185">Reference proteome</keyword>
<evidence type="ECO:0000259" key="4">
    <source>
        <dbReference type="Pfam" id="PF01555"/>
    </source>
</evidence>
<proteinExistence type="inferred from homology"/>
<comment type="similarity">
    <text evidence="3">Belongs to the N(4)/N(6)-methyltransferase family.</text>
</comment>
<accession>A0A3N4VUU2</accession>
<dbReference type="Gene3D" id="3.40.50.150">
    <property type="entry name" value="Vaccinia Virus protein VP39"/>
    <property type="match status" value="1"/>
</dbReference>
<evidence type="ECO:0000313" key="5">
    <source>
        <dbReference type="EMBL" id="RPE83719.1"/>
    </source>
</evidence>
<dbReference type="GO" id="GO:0032259">
    <property type="term" value="P:methylation"/>
    <property type="evidence" value="ECO:0007669"/>
    <property type="project" value="UniProtKB-KW"/>
</dbReference>
<feature type="domain" description="DNA methylase N-4/N-6" evidence="4">
    <location>
        <begin position="20"/>
        <end position="206"/>
    </location>
</feature>
<evidence type="ECO:0000256" key="2">
    <source>
        <dbReference type="ARBA" id="ARBA00022679"/>
    </source>
</evidence>
<dbReference type="OrthoDB" id="9816043at2"/>
<evidence type="ECO:0000256" key="3">
    <source>
        <dbReference type="RuleBase" id="RU362026"/>
    </source>
</evidence>
<dbReference type="SUPFAM" id="SSF53335">
    <property type="entry name" value="S-adenosyl-L-methionine-dependent methyltransferases"/>
    <property type="match status" value="1"/>
</dbReference>
<dbReference type="InterPro" id="IPR001091">
    <property type="entry name" value="RM_Methyltransferase"/>
</dbReference>
<dbReference type="PRINTS" id="PR00508">
    <property type="entry name" value="S21N4MTFRASE"/>
</dbReference>
<name>A0A3N4VUU2_9PAST</name>
<organism evidence="5 6">
    <name type="scientific">Vespertiliibacter pulmonis</name>
    <dbReference type="NCBI Taxonomy" id="1443036"/>
    <lineage>
        <taxon>Bacteria</taxon>
        <taxon>Pseudomonadati</taxon>
        <taxon>Pseudomonadota</taxon>
        <taxon>Gammaproteobacteria</taxon>
        <taxon>Pasteurellales</taxon>
        <taxon>Pasteurellaceae</taxon>
        <taxon>Vespertiliibacter</taxon>
    </lineage>
</organism>
<dbReference type="AlphaFoldDB" id="A0A3N4VUU2"/>